<organism evidence="1">
    <name type="scientific">Arundo donax</name>
    <name type="common">Giant reed</name>
    <name type="synonym">Donax arundinaceus</name>
    <dbReference type="NCBI Taxonomy" id="35708"/>
    <lineage>
        <taxon>Eukaryota</taxon>
        <taxon>Viridiplantae</taxon>
        <taxon>Streptophyta</taxon>
        <taxon>Embryophyta</taxon>
        <taxon>Tracheophyta</taxon>
        <taxon>Spermatophyta</taxon>
        <taxon>Magnoliopsida</taxon>
        <taxon>Liliopsida</taxon>
        <taxon>Poales</taxon>
        <taxon>Poaceae</taxon>
        <taxon>PACMAD clade</taxon>
        <taxon>Arundinoideae</taxon>
        <taxon>Arundineae</taxon>
        <taxon>Arundo</taxon>
    </lineage>
</organism>
<protein>
    <submittedName>
        <fullName evidence="1">Uncharacterized protein</fullName>
    </submittedName>
</protein>
<sequence>MCLTCCSLHGNNWM</sequence>
<dbReference type="EMBL" id="GBRH01239679">
    <property type="protein sequence ID" value="JAD58216.1"/>
    <property type="molecule type" value="Transcribed_RNA"/>
</dbReference>
<accession>A0A0A9B4C9</accession>
<reference evidence="1" key="2">
    <citation type="journal article" date="2015" name="Data Brief">
        <title>Shoot transcriptome of the giant reed, Arundo donax.</title>
        <authorList>
            <person name="Barrero R.A."/>
            <person name="Guerrero F.D."/>
            <person name="Moolhuijzen P."/>
            <person name="Goolsby J.A."/>
            <person name="Tidwell J."/>
            <person name="Bellgard S.E."/>
            <person name="Bellgard M.I."/>
        </authorList>
    </citation>
    <scope>NUCLEOTIDE SEQUENCE</scope>
    <source>
        <tissue evidence="1">Shoot tissue taken approximately 20 cm above the soil surface</tissue>
    </source>
</reference>
<evidence type="ECO:0000313" key="1">
    <source>
        <dbReference type="EMBL" id="JAD58216.1"/>
    </source>
</evidence>
<proteinExistence type="predicted"/>
<name>A0A0A9B4C9_ARUDO</name>
<reference evidence="1" key="1">
    <citation type="submission" date="2014-09" db="EMBL/GenBank/DDBJ databases">
        <authorList>
            <person name="Magalhaes I.L.F."/>
            <person name="Oliveira U."/>
            <person name="Santos F.R."/>
            <person name="Vidigal T.H.D.A."/>
            <person name="Brescovit A.D."/>
            <person name="Santos A.J."/>
        </authorList>
    </citation>
    <scope>NUCLEOTIDE SEQUENCE</scope>
    <source>
        <tissue evidence="1">Shoot tissue taken approximately 20 cm above the soil surface</tissue>
    </source>
</reference>